<dbReference type="GO" id="GO:0006310">
    <property type="term" value="P:DNA recombination"/>
    <property type="evidence" value="ECO:0007669"/>
    <property type="project" value="InterPro"/>
</dbReference>
<evidence type="ECO:0000256" key="3">
    <source>
        <dbReference type="ARBA" id="ARBA00022763"/>
    </source>
</evidence>
<dbReference type="AlphaFoldDB" id="A0A6M3K9P8"/>
<gene>
    <name evidence="6" type="ORF">MM415A01052_0011</name>
</gene>
<name>A0A6M3K9P8_9ZZZZ</name>
<dbReference type="InterPro" id="IPR012310">
    <property type="entry name" value="DNA_ligase_ATP-dep_cent"/>
</dbReference>
<keyword evidence="2" id="KW-0235">DNA replication</keyword>
<dbReference type="EMBL" id="MT142342">
    <property type="protein sequence ID" value="QJA78552.1"/>
    <property type="molecule type" value="Genomic_DNA"/>
</dbReference>
<organism evidence="6">
    <name type="scientific">viral metagenome</name>
    <dbReference type="NCBI Taxonomy" id="1070528"/>
    <lineage>
        <taxon>unclassified sequences</taxon>
        <taxon>metagenomes</taxon>
        <taxon>organismal metagenomes</taxon>
    </lineage>
</organism>
<evidence type="ECO:0000256" key="2">
    <source>
        <dbReference type="ARBA" id="ARBA00022705"/>
    </source>
</evidence>
<accession>A0A6M3K9P8</accession>
<feature type="domain" description="ATP-dependent DNA ligase family profile" evidence="5">
    <location>
        <begin position="527"/>
        <end position="614"/>
    </location>
</feature>
<dbReference type="Gene3D" id="3.30.470.30">
    <property type="entry name" value="DNA ligase/mRNA capping enzyme"/>
    <property type="match status" value="1"/>
</dbReference>
<dbReference type="GO" id="GO:0006260">
    <property type="term" value="P:DNA replication"/>
    <property type="evidence" value="ECO:0007669"/>
    <property type="project" value="UniProtKB-KW"/>
</dbReference>
<dbReference type="GO" id="GO:0005524">
    <property type="term" value="F:ATP binding"/>
    <property type="evidence" value="ECO:0007669"/>
    <property type="project" value="InterPro"/>
</dbReference>
<dbReference type="GO" id="GO:0003910">
    <property type="term" value="F:DNA ligase (ATP) activity"/>
    <property type="evidence" value="ECO:0007669"/>
    <property type="project" value="InterPro"/>
</dbReference>
<dbReference type="Pfam" id="PF01068">
    <property type="entry name" value="DNA_ligase_A_M"/>
    <property type="match status" value="1"/>
</dbReference>
<keyword evidence="1" id="KW-0436">Ligase</keyword>
<dbReference type="PANTHER" id="PTHR47810:SF1">
    <property type="entry name" value="DNA LIGASE B"/>
    <property type="match status" value="1"/>
</dbReference>
<dbReference type="InterPro" id="IPR050326">
    <property type="entry name" value="NAD_dep_DNA_ligaseB"/>
</dbReference>
<sequence length="1103" mass="124087">MKHYIGDTIPIRIDVRADDDVSLTKASASLTRGEELPLPLGECSIREGSASIQIPSSLTSMVGTYTVWFDLGFEDGSAITHKTNIEVLDRKPEPLLSETREELIEWKEWPIPPQEITTARQAEQARDDLRLLAALWTKLKSGKEVKADGKTPATLSQTLYSAVNVVKSLLKYDEDFTVRPANWKSSSQELLKQVLAKLRSAGIQINVEESFAASRVKARLVPFVVVDQAVCIVGSSLLPHLSEPPDIDVLIRWQDDVIPAVLEAELLRVLGQEPHLILQSAGPHSTYMPLYDFQFVPHDWNLEDFLSNPYPPSLSVKELPRPAVLTDNLLSYKVEDHKLIFYCSSSGIPKMSLALKLRKLFIEVDIEWADEADNTFTPVGSLVLVPRIDNDLKLVNEPYYEPFMAWKRLELNEAVDPSSKITPQKPRMKLATDYWSADELWDEWAEDNLEHGIVVSVKWDGFRVLLSNDKKVKLFFADTGDDRAEQPFFKELTSKLAKLPSFVLDGEFLAEQSGTLLPRTQLFTAISGGIEATPKIAVFDLLFWDGEDYSEKPYKERLEKLASVSSQLPKELFEVEHRQITSKEDLEKDSKWAASQEGSEGIVACLLDAPYKQGGTDALAKVHIVFELKAKILGVSKVANGHVYQIGLSDPPDNYPDSKIARVGNKDYADLGNTFVSNEKMGDTGDTLNVRVEELILLSTGVLSTGKPTPVGPDKSRGPYSFNQTIELAKRAHVLKEEKPEEEALEEADSFKVPDSVAKSAAKGLEWRREFNRGGTEVGVARARDLSNGGPVSLDTIGRMVSYFARHEVDKKGKDFNNNENPSAGRIAWELWGGDAGKEWSERIWNGQEKKEEVQEAKLPPDEFEGVEGGTRSEKSWSFWENNWHKRLGPVQGSRPFICHLHFRGLNEEESKLSLDQLMQTNNSVHGDLRFSISPGLAWWGMTLFIGRAPDNYPRQKLEQLDQVDLQVWPKYVTPIPGVGKWISLAKDAPIVHAPGEVGATENAYAKFFAWDSGRYELGVTNRSFIEVFIHGQHLKGRYTFQKAEAEGRRWWILSKPEDQKRYSEAHELDDTLKRLKGRGHKYLIWDGKTYDVKTGEEVSVES</sequence>
<evidence type="ECO:0000256" key="4">
    <source>
        <dbReference type="ARBA" id="ARBA00023204"/>
    </source>
</evidence>
<evidence type="ECO:0000313" key="6">
    <source>
        <dbReference type="EMBL" id="QJA78552.1"/>
    </source>
</evidence>
<keyword evidence="3" id="KW-0227">DNA damage</keyword>
<proteinExistence type="predicted"/>
<evidence type="ECO:0000256" key="1">
    <source>
        <dbReference type="ARBA" id="ARBA00022598"/>
    </source>
</evidence>
<protein>
    <submittedName>
        <fullName evidence="6">Putative structural protein</fullName>
    </submittedName>
</protein>
<dbReference type="GO" id="GO:0006281">
    <property type="term" value="P:DNA repair"/>
    <property type="evidence" value="ECO:0007669"/>
    <property type="project" value="UniProtKB-KW"/>
</dbReference>
<keyword evidence="4" id="KW-0234">DNA repair</keyword>
<dbReference type="SUPFAM" id="SSF56091">
    <property type="entry name" value="DNA ligase/mRNA capping enzyme, catalytic domain"/>
    <property type="match status" value="1"/>
</dbReference>
<dbReference type="PANTHER" id="PTHR47810">
    <property type="entry name" value="DNA LIGASE"/>
    <property type="match status" value="1"/>
</dbReference>
<evidence type="ECO:0000259" key="5">
    <source>
        <dbReference type="PROSITE" id="PS50160"/>
    </source>
</evidence>
<reference evidence="6" key="1">
    <citation type="submission" date="2020-03" db="EMBL/GenBank/DDBJ databases">
        <title>The deep terrestrial virosphere.</title>
        <authorList>
            <person name="Holmfeldt K."/>
            <person name="Nilsson E."/>
            <person name="Simone D."/>
            <person name="Lopez-Fernandez M."/>
            <person name="Wu X."/>
            <person name="de Brujin I."/>
            <person name="Lundin D."/>
            <person name="Andersson A."/>
            <person name="Bertilsson S."/>
            <person name="Dopson M."/>
        </authorList>
    </citation>
    <scope>NUCLEOTIDE SEQUENCE</scope>
    <source>
        <strain evidence="6">MM415A01052</strain>
    </source>
</reference>
<dbReference type="PROSITE" id="PS50160">
    <property type="entry name" value="DNA_LIGASE_A3"/>
    <property type="match status" value="1"/>
</dbReference>